<dbReference type="PANTHER" id="PTHR15933:SF20">
    <property type="entry name" value="F-BOX DOMAIN-CONTAINING PROTEIN"/>
    <property type="match status" value="1"/>
</dbReference>
<dbReference type="EMBL" id="NCKU01002547">
    <property type="protein sequence ID" value="RWS09356.1"/>
    <property type="molecule type" value="Genomic_DNA"/>
</dbReference>
<keyword evidence="23" id="KW-0379">Hydroxylation</keyword>
<evidence type="ECO:0000256" key="18">
    <source>
        <dbReference type="ARBA" id="ARBA00022955"/>
    </source>
</evidence>
<comment type="function">
    <text evidence="31">Key enzyme in isoprenoid biosynthesis which catalyzes the formation of farnesyl diphosphate (FPP), a precursor for several classes of essential metabolites including sterols, dolichols, carotenoids, and ubiquinones. FPP also serves as substrate for protein farnesylation and geranylgeranylation. Catalyzes the sequential condensation of isopentenyl pyrophosphate with the allylic pyrophosphates, dimethylallyl pyrophosphate, and then with the resultant geranylpyrophosphate to the ultimate product farnesyl pyrophosphate.</text>
</comment>
<keyword evidence="8" id="KW-0963">Cytoplasm</keyword>
<comment type="catalytic activity">
    <reaction evidence="30">
        <text>isopentenyl diphosphate + (2E)-geranyl diphosphate = (2E,6E)-farnesyl diphosphate + diphosphate</text>
        <dbReference type="Rhea" id="RHEA:19361"/>
        <dbReference type="ChEBI" id="CHEBI:33019"/>
        <dbReference type="ChEBI" id="CHEBI:58057"/>
        <dbReference type="ChEBI" id="CHEBI:128769"/>
        <dbReference type="ChEBI" id="CHEBI:175763"/>
        <dbReference type="EC" id="2.5.1.10"/>
    </reaction>
</comment>
<evidence type="ECO:0000256" key="28">
    <source>
        <dbReference type="ARBA" id="ARBA00034546"/>
    </source>
</evidence>
<dbReference type="SMART" id="SM00256">
    <property type="entry name" value="FBOX"/>
    <property type="match status" value="1"/>
</dbReference>
<evidence type="ECO:0000256" key="31">
    <source>
        <dbReference type="ARBA" id="ARBA00053104"/>
    </source>
</evidence>
<reference evidence="36" key="2">
    <citation type="submission" date="2018-11" db="EMBL/GenBank/DDBJ databases">
        <title>Trombidioid mite genomics.</title>
        <authorList>
            <person name="Dong X."/>
        </authorList>
    </citation>
    <scope>NUCLEOTIDE SEQUENCE</scope>
    <source>
        <strain evidence="36">UoL-WK</strain>
    </source>
</reference>
<name>A0A3S4QZS5_9ACAR</name>
<evidence type="ECO:0000256" key="16">
    <source>
        <dbReference type="ARBA" id="ARBA00022833"/>
    </source>
</evidence>
<dbReference type="PROSITE" id="PS50181">
    <property type="entry name" value="FBOX"/>
    <property type="match status" value="1"/>
</dbReference>
<keyword evidence="9" id="KW-0444">Lipid biosynthesis</keyword>
<dbReference type="GO" id="GO:0006695">
    <property type="term" value="P:cholesterol biosynthetic process"/>
    <property type="evidence" value="ECO:0007669"/>
    <property type="project" value="UniProtKB-KW"/>
</dbReference>
<evidence type="ECO:0000256" key="4">
    <source>
        <dbReference type="ARBA" id="ARBA00005035"/>
    </source>
</evidence>
<evidence type="ECO:0000256" key="20">
    <source>
        <dbReference type="ARBA" id="ARBA00023098"/>
    </source>
</evidence>
<dbReference type="InterPro" id="IPR001810">
    <property type="entry name" value="F-box_dom"/>
</dbReference>
<accession>A0A3S4QZS5</accession>
<dbReference type="SFLD" id="SFLDG01017">
    <property type="entry name" value="Polyprenyl_Transferase_Like"/>
    <property type="match status" value="1"/>
</dbReference>
<evidence type="ECO:0000256" key="1">
    <source>
        <dbReference type="ARBA" id="ARBA00001946"/>
    </source>
</evidence>
<feature type="compositionally biased region" description="Low complexity" evidence="32">
    <location>
        <begin position="170"/>
        <end position="191"/>
    </location>
</feature>
<evidence type="ECO:0000256" key="10">
    <source>
        <dbReference type="ARBA" id="ARBA00022548"/>
    </source>
</evidence>
<dbReference type="GO" id="GO:0005759">
    <property type="term" value="C:mitochondrial matrix"/>
    <property type="evidence" value="ECO:0007669"/>
    <property type="project" value="UniProtKB-ARBA"/>
</dbReference>
<evidence type="ECO:0000256" key="9">
    <source>
        <dbReference type="ARBA" id="ARBA00022516"/>
    </source>
</evidence>
<dbReference type="GO" id="GO:0005777">
    <property type="term" value="C:peroxisome"/>
    <property type="evidence" value="ECO:0007669"/>
    <property type="project" value="UniProtKB-ARBA"/>
</dbReference>
<dbReference type="Pfam" id="PF15966">
    <property type="entry name" value="F-box_4"/>
    <property type="match status" value="1"/>
</dbReference>
<keyword evidence="18" id="KW-0752">Steroid biosynthesis</keyword>
<dbReference type="OrthoDB" id="5918172at2759"/>
<feature type="domain" description="F-box" evidence="33">
    <location>
        <begin position="365"/>
        <end position="419"/>
    </location>
</feature>
<evidence type="ECO:0000256" key="2">
    <source>
        <dbReference type="ARBA" id="ARBA00004496"/>
    </source>
</evidence>
<feature type="region of interest" description="Disordered" evidence="32">
    <location>
        <begin position="169"/>
        <end position="206"/>
    </location>
</feature>
<dbReference type="InterPro" id="IPR043013">
    <property type="entry name" value="Znf_TRAF_N"/>
</dbReference>
<dbReference type="Gene3D" id="1.10.600.10">
    <property type="entry name" value="Farnesyl Diphosphate Synthase"/>
    <property type="match status" value="1"/>
</dbReference>
<keyword evidence="19" id="KW-0007">Acetylation</keyword>
<evidence type="ECO:0000313" key="37">
    <source>
        <dbReference type="Proteomes" id="UP000285301"/>
    </source>
</evidence>
<dbReference type="GO" id="GO:0004337">
    <property type="term" value="F:(2E,6E)-farnesyl diphosphate synthase activity"/>
    <property type="evidence" value="ECO:0007669"/>
    <property type="project" value="UniProtKB-EC"/>
</dbReference>
<evidence type="ECO:0000256" key="30">
    <source>
        <dbReference type="ARBA" id="ARBA00049399"/>
    </source>
</evidence>
<keyword evidence="37" id="KW-1185">Reference proteome</keyword>
<evidence type="ECO:0000256" key="6">
    <source>
        <dbReference type="ARBA" id="ARBA00012439"/>
    </source>
</evidence>
<keyword evidence="11" id="KW-0808">Transferase</keyword>
<dbReference type="PROSITE" id="PS00723">
    <property type="entry name" value="POLYPRENYL_SYNTHASE_1"/>
    <property type="match status" value="1"/>
</dbReference>
<keyword evidence="12" id="KW-0479">Metal-binding</keyword>
<organism evidence="36 37">
    <name type="scientific">Dinothrombium tinctorium</name>
    <dbReference type="NCBI Taxonomy" id="1965070"/>
    <lineage>
        <taxon>Eukaryota</taxon>
        <taxon>Metazoa</taxon>
        <taxon>Ecdysozoa</taxon>
        <taxon>Arthropoda</taxon>
        <taxon>Chelicerata</taxon>
        <taxon>Arachnida</taxon>
        <taxon>Acari</taxon>
        <taxon>Acariformes</taxon>
        <taxon>Trombidiformes</taxon>
        <taxon>Prostigmata</taxon>
        <taxon>Anystina</taxon>
        <taxon>Parasitengona</taxon>
        <taxon>Trombidioidea</taxon>
        <taxon>Trombidiidae</taxon>
        <taxon>Dinothrombium</taxon>
    </lineage>
</organism>
<dbReference type="Pfam" id="PF15965">
    <property type="entry name" value="zf-TRAF_2"/>
    <property type="match status" value="1"/>
</dbReference>
<protein>
    <recommendedName>
        <fullName evidence="28">Farnesyl pyrophosphate synthase</fullName>
        <ecNumber evidence="7">2.5.1.1</ecNumber>
        <ecNumber evidence="6">2.5.1.10</ecNumber>
    </recommendedName>
    <alternativeName>
        <fullName evidence="27">(2E,6E)-farnesyl diphosphate synthase</fullName>
    </alternativeName>
    <alternativeName>
        <fullName evidence="26">Dimethylallyltranstransferase</fullName>
    </alternativeName>
    <alternativeName>
        <fullName evidence="25">Farnesyl diphosphate synthase</fullName>
    </alternativeName>
    <alternativeName>
        <fullName evidence="24">Geranyltranstransferase</fullName>
    </alternativeName>
</protein>
<dbReference type="STRING" id="1965070.A0A3S4QZS5"/>
<dbReference type="CDD" id="cd00685">
    <property type="entry name" value="Trans_IPPS_HT"/>
    <property type="match status" value="1"/>
</dbReference>
<comment type="pathway">
    <text evidence="4">Isoprenoid biosynthesis; farnesyl diphosphate biosynthesis; farnesyl diphosphate from geranyl diphosphate and isopentenyl diphosphate: step 1/1.</text>
</comment>
<evidence type="ECO:0000256" key="12">
    <source>
        <dbReference type="ARBA" id="ARBA00022723"/>
    </source>
</evidence>
<dbReference type="GO" id="GO:0008299">
    <property type="term" value="P:isoprenoid biosynthetic process"/>
    <property type="evidence" value="ECO:0007669"/>
    <property type="project" value="InterPro"/>
</dbReference>
<comment type="pathway">
    <text evidence="3">Isoprenoid biosynthesis; geranyl diphosphate biosynthesis; geranyl diphosphate from dimethylallyl diphosphate and isopentenyl diphosphate: step 1/1.</text>
</comment>
<evidence type="ECO:0000256" key="29">
    <source>
        <dbReference type="ARBA" id="ARBA00049291"/>
    </source>
</evidence>
<sequence length="786" mass="89433">MHHFDEMHSHCVHCVKVNKCSVKPKSGESCPIVACELNCGFSFHACKTSEHKLLCLNERVECINVAFGCPFRLLRSEIAKHLIVCPASVIHCTVEWNRWPLHTIDKRLTQPIISQSLDVNHLDVALTLRDQRMLKQLWNASRKKRCTLRNRLTRKYPAVPFKPYYGITNESTESTSPTSPTTVSVVASQTASDDDSDSSPWQMHKVPPGLQSSVCARLGNLNEKQQSKQNGNEIDVNGCDSVQPTDSSCIPIPPALPHCASISLDLNIDSIAPYQPKPKLMYTFRCAQEFRRDEYEHHYKNVHSDIQGSINGWMEHRCPLWQYGCSFANRRIHPFPLGSKVVFSPIVESFGLVTNTDCDNSNNSSINLTLLPFEILQEICKSLDGFSLNNLSLTCKLLRNVCSTLLENRGIVVLQWEKKTTEDGSNKWQIGYKKEIALLEKEERVAFDSVFNTIKPIVASGENGGDNLDEISDWWNKVLTYNVPHGKRNRGLALVLSYRLLVPREKQTANALEVARILGWCVELMQAYFLILDDIMDQSITRRGQLCWYRQDGVGLIAINDALMIETSIYYLLKLYLSEKSLHSKIVDLFLEMNRKTVFGQSLDVLSAPPGKQPNFNLFTMQRYSTIVKYKTAYFSFSLPVRLAMYLAGIDSKKIHDDAEKVLLKMGHFFQVQDDYLDCYGDPKVIGKVGTDIVDGKCSWPCVVALERADEKQRKLLRENYAINSSTAVAKVKNLYNELDIEGLFKEYEEKAKNDIYESIEKTIQSTKLNPLIFYSFFAKIVNRKN</sequence>
<dbReference type="InterPro" id="IPR008949">
    <property type="entry name" value="Isoprenoid_synthase_dom_sf"/>
</dbReference>
<evidence type="ECO:0000256" key="26">
    <source>
        <dbReference type="ARBA" id="ARBA00032448"/>
    </source>
</evidence>
<keyword evidence="14" id="KW-0756">Sterol biosynthesis</keyword>
<comment type="caution">
    <text evidence="36">The sequence shown here is derived from an EMBL/GenBank/DDBJ whole genome shotgun (WGS) entry which is preliminary data.</text>
</comment>
<dbReference type="PANTHER" id="PTHR15933">
    <property type="entry name" value="PROTEIN CBG16327"/>
    <property type="match status" value="1"/>
</dbReference>
<evidence type="ECO:0000313" key="34">
    <source>
        <dbReference type="EMBL" id="RWS09356.1"/>
    </source>
</evidence>
<evidence type="ECO:0000256" key="5">
    <source>
        <dbReference type="ARBA" id="ARBA00006706"/>
    </source>
</evidence>
<dbReference type="EC" id="2.5.1.1" evidence="7"/>
<keyword evidence="17" id="KW-0460">Magnesium</keyword>
<dbReference type="EC" id="2.5.1.10" evidence="6"/>
<evidence type="ECO:0000256" key="25">
    <source>
        <dbReference type="ARBA" id="ARBA00032424"/>
    </source>
</evidence>
<dbReference type="GO" id="GO:0042811">
    <property type="term" value="P:pheromone biosynthetic process"/>
    <property type="evidence" value="ECO:0007669"/>
    <property type="project" value="UniProtKB-ARBA"/>
</dbReference>
<dbReference type="InterPro" id="IPR036047">
    <property type="entry name" value="F-box-like_dom_sf"/>
</dbReference>
<dbReference type="EMBL" id="NCKU01002527">
    <property type="protein sequence ID" value="RWS09390.1"/>
    <property type="molecule type" value="Genomic_DNA"/>
</dbReference>
<comment type="cofactor">
    <cofactor evidence="1">
        <name>Mg(2+)</name>
        <dbReference type="ChEBI" id="CHEBI:18420"/>
    </cofactor>
</comment>
<evidence type="ECO:0000256" key="14">
    <source>
        <dbReference type="ARBA" id="ARBA00022778"/>
    </source>
</evidence>
<dbReference type="InterPro" id="IPR001293">
    <property type="entry name" value="Znf_TRAF"/>
</dbReference>
<evidence type="ECO:0000256" key="7">
    <source>
        <dbReference type="ARBA" id="ARBA00012833"/>
    </source>
</evidence>
<comment type="similarity">
    <text evidence="5">Belongs to the FPP/GGPP synthase family.</text>
</comment>
<keyword evidence="22" id="KW-0753">Steroid metabolism</keyword>
<evidence type="ECO:0000313" key="36">
    <source>
        <dbReference type="EMBL" id="RWS09803.1"/>
    </source>
</evidence>
<keyword evidence="13" id="KW-0863">Zinc-finger</keyword>
<evidence type="ECO:0000256" key="19">
    <source>
        <dbReference type="ARBA" id="ARBA00022990"/>
    </source>
</evidence>
<evidence type="ECO:0000256" key="24">
    <source>
        <dbReference type="ARBA" id="ARBA00032380"/>
    </source>
</evidence>
<gene>
    <name evidence="34" type="ORF">B4U79_05153</name>
    <name evidence="36" type="ORF">B4U79_09965</name>
    <name evidence="35" type="ORF">B4U79_13231</name>
</gene>
<dbReference type="Gene3D" id="3.30.40.150">
    <property type="entry name" value="TRAF-like zinc-finger, N-terminal subdomain"/>
    <property type="match status" value="1"/>
</dbReference>
<evidence type="ECO:0000256" key="8">
    <source>
        <dbReference type="ARBA" id="ARBA00022490"/>
    </source>
</evidence>
<evidence type="ECO:0000256" key="32">
    <source>
        <dbReference type="SAM" id="MobiDB-lite"/>
    </source>
</evidence>
<dbReference type="AlphaFoldDB" id="A0A3S4QZS5"/>
<evidence type="ECO:0000259" key="33">
    <source>
        <dbReference type="PROSITE" id="PS50181"/>
    </source>
</evidence>
<dbReference type="EMBL" id="NCKU01002339">
    <property type="protein sequence ID" value="RWS09803.1"/>
    <property type="molecule type" value="Genomic_DNA"/>
</dbReference>
<dbReference type="Proteomes" id="UP000285301">
    <property type="component" value="Unassembled WGS sequence"/>
</dbReference>
<evidence type="ECO:0000256" key="21">
    <source>
        <dbReference type="ARBA" id="ARBA00023166"/>
    </source>
</evidence>
<evidence type="ECO:0000256" key="3">
    <source>
        <dbReference type="ARBA" id="ARBA00004932"/>
    </source>
</evidence>
<evidence type="ECO:0000256" key="11">
    <source>
        <dbReference type="ARBA" id="ARBA00022679"/>
    </source>
</evidence>
<evidence type="ECO:0000256" key="23">
    <source>
        <dbReference type="ARBA" id="ARBA00023278"/>
    </source>
</evidence>
<dbReference type="GO" id="GO:0061630">
    <property type="term" value="F:ubiquitin protein ligase activity"/>
    <property type="evidence" value="ECO:0007669"/>
    <property type="project" value="InterPro"/>
</dbReference>
<evidence type="ECO:0000256" key="17">
    <source>
        <dbReference type="ARBA" id="ARBA00022842"/>
    </source>
</evidence>
<comment type="catalytic activity">
    <reaction evidence="29">
        <text>isopentenyl diphosphate + dimethylallyl diphosphate = (2E)-geranyl diphosphate + diphosphate</text>
        <dbReference type="Rhea" id="RHEA:22408"/>
        <dbReference type="ChEBI" id="CHEBI:33019"/>
        <dbReference type="ChEBI" id="CHEBI:57623"/>
        <dbReference type="ChEBI" id="CHEBI:58057"/>
        <dbReference type="ChEBI" id="CHEBI:128769"/>
        <dbReference type="EC" id="2.5.1.1"/>
    </reaction>
</comment>
<dbReference type="SUPFAM" id="SSF81383">
    <property type="entry name" value="F-box domain"/>
    <property type="match status" value="1"/>
</dbReference>
<dbReference type="InterPro" id="IPR031890">
    <property type="entry name" value="Fbxo30/Fbxo40"/>
</dbReference>
<proteinExistence type="inferred from homology"/>
<evidence type="ECO:0000256" key="27">
    <source>
        <dbReference type="ARBA" id="ARBA00032873"/>
    </source>
</evidence>
<dbReference type="InterPro" id="IPR000092">
    <property type="entry name" value="Polyprenyl_synt"/>
</dbReference>
<evidence type="ECO:0000256" key="15">
    <source>
        <dbReference type="ARBA" id="ARBA00022786"/>
    </source>
</evidence>
<dbReference type="Pfam" id="PF00348">
    <property type="entry name" value="polyprenyl_synt"/>
    <property type="match status" value="1"/>
</dbReference>
<evidence type="ECO:0000313" key="35">
    <source>
        <dbReference type="EMBL" id="RWS09390.1"/>
    </source>
</evidence>
<keyword evidence="10" id="KW-0153">Cholesterol metabolism</keyword>
<keyword evidence="20" id="KW-0443">Lipid metabolism</keyword>
<dbReference type="SFLD" id="SFLDS00005">
    <property type="entry name" value="Isoprenoid_Synthase_Type_I"/>
    <property type="match status" value="1"/>
</dbReference>
<keyword evidence="15" id="KW-0833">Ubl conjugation pathway</keyword>
<dbReference type="GO" id="GO:0004161">
    <property type="term" value="F:dimethylallyltranstransferase activity"/>
    <property type="evidence" value="ECO:0007669"/>
    <property type="project" value="UniProtKB-EC"/>
</dbReference>
<dbReference type="InterPro" id="IPR033749">
    <property type="entry name" value="Polyprenyl_synt_CS"/>
</dbReference>
<dbReference type="GO" id="GO:0008270">
    <property type="term" value="F:zinc ion binding"/>
    <property type="evidence" value="ECO:0007669"/>
    <property type="project" value="UniProtKB-KW"/>
</dbReference>
<keyword evidence="21" id="KW-1207">Sterol metabolism</keyword>
<evidence type="ECO:0000256" key="13">
    <source>
        <dbReference type="ARBA" id="ARBA00022771"/>
    </source>
</evidence>
<dbReference type="PROSITE" id="PS00444">
    <property type="entry name" value="POLYPRENYL_SYNTHASE_2"/>
    <property type="match status" value="1"/>
</dbReference>
<keyword evidence="14" id="KW-0152">Cholesterol biosynthesis</keyword>
<dbReference type="SUPFAM" id="SSF48576">
    <property type="entry name" value="Terpenoid synthases"/>
    <property type="match status" value="1"/>
</dbReference>
<comment type="subcellular location">
    <subcellularLocation>
        <location evidence="2">Cytoplasm</location>
    </subcellularLocation>
</comment>
<reference evidence="36 37" key="1">
    <citation type="journal article" date="2018" name="Gigascience">
        <title>Genomes of trombidid mites reveal novel predicted allergens and laterally-transferred genes associated with secondary metabolism.</title>
        <authorList>
            <person name="Dong X."/>
            <person name="Chaisiri K."/>
            <person name="Xia D."/>
            <person name="Armstrong S.D."/>
            <person name="Fang Y."/>
            <person name="Donnelly M.J."/>
            <person name="Kadowaki T."/>
            <person name="McGarry J.W."/>
            <person name="Darby A.C."/>
            <person name="Makepeace B.L."/>
        </authorList>
    </citation>
    <scope>NUCLEOTIDE SEQUENCE [LARGE SCALE GENOMIC DNA]</scope>
    <source>
        <strain evidence="36">UoL-WK</strain>
    </source>
</reference>
<keyword evidence="16" id="KW-0862">Zinc</keyword>
<dbReference type="FunFam" id="1.10.600.10:FF:000052">
    <property type="entry name" value="Farnesyl pyrophosphate synthase"/>
    <property type="match status" value="1"/>
</dbReference>
<evidence type="ECO:0000256" key="22">
    <source>
        <dbReference type="ARBA" id="ARBA00023221"/>
    </source>
</evidence>